<sequence length="84" mass="9908">MRKESYTYKGLNFEIKTISEDNPVENRDLVVAIKYNGKLLEFYHASSETVADFKTQNKTELENRLYEIAKMEVESKFFEMLSIT</sequence>
<evidence type="ECO:0000313" key="2">
    <source>
        <dbReference type="Proteomes" id="UP000596079"/>
    </source>
</evidence>
<organism evidence="1 2">
    <name type="scientific">Acinetobacter variabilis</name>
    <dbReference type="NCBI Taxonomy" id="70346"/>
    <lineage>
        <taxon>Bacteria</taxon>
        <taxon>Pseudomonadati</taxon>
        <taxon>Pseudomonadota</taxon>
        <taxon>Gammaproteobacteria</taxon>
        <taxon>Moraxellales</taxon>
        <taxon>Moraxellaceae</taxon>
        <taxon>Acinetobacter</taxon>
    </lineage>
</organism>
<dbReference type="AlphaFoldDB" id="A0A7T7WIU7"/>
<reference evidence="1 2" key="1">
    <citation type="submission" date="2020-08" db="EMBL/GenBank/DDBJ databases">
        <title>Emergence of ISAba1-mediated novel tet(X) in Acinetobacter variabilis from a chicken farm.</title>
        <authorList>
            <person name="Peng K."/>
            <person name="Li R."/>
        </authorList>
    </citation>
    <scope>NUCLEOTIDE SEQUENCE [LARGE SCALE GENOMIC DNA]</scope>
    <source>
        <strain evidence="1 2">XM9F202-2</strain>
    </source>
</reference>
<name>A0A7T7WIU7_9GAMM</name>
<accession>A0A7T7WIU7</accession>
<dbReference type="Proteomes" id="UP000596079">
    <property type="component" value="Chromosome"/>
</dbReference>
<evidence type="ECO:0000313" key="1">
    <source>
        <dbReference type="EMBL" id="QQN87832.1"/>
    </source>
</evidence>
<protein>
    <submittedName>
        <fullName evidence="1">Uncharacterized protein</fullName>
    </submittedName>
</protein>
<proteinExistence type="predicted"/>
<dbReference type="RefSeq" id="WP_200229146.1">
    <property type="nucleotide sequence ID" value="NZ_CP060811.1"/>
</dbReference>
<gene>
    <name evidence="1" type="ORF">IAQ69_13465</name>
</gene>
<dbReference type="EMBL" id="CP060811">
    <property type="protein sequence ID" value="QQN87832.1"/>
    <property type="molecule type" value="Genomic_DNA"/>
</dbReference>